<keyword evidence="2" id="KW-1185">Reference proteome</keyword>
<name>A0A2V4VFA4_9GAMM</name>
<organism evidence="1 2">
    <name type="scientific">Psychrobacter fozii</name>
    <dbReference type="NCBI Taxonomy" id="198480"/>
    <lineage>
        <taxon>Bacteria</taxon>
        <taxon>Pseudomonadati</taxon>
        <taxon>Pseudomonadota</taxon>
        <taxon>Gammaproteobacteria</taxon>
        <taxon>Moraxellales</taxon>
        <taxon>Moraxellaceae</taxon>
        <taxon>Psychrobacter</taxon>
    </lineage>
</organism>
<proteinExistence type="predicted"/>
<dbReference type="AlphaFoldDB" id="A0A2V4VFA4"/>
<dbReference type="OrthoDB" id="8686772at2"/>
<evidence type="ECO:0000313" key="2">
    <source>
        <dbReference type="Proteomes" id="UP000247746"/>
    </source>
</evidence>
<evidence type="ECO:0008006" key="3">
    <source>
        <dbReference type="Google" id="ProtNLM"/>
    </source>
</evidence>
<dbReference type="Proteomes" id="UP000247746">
    <property type="component" value="Unassembled WGS sequence"/>
</dbReference>
<sequence>MSRKEIDCGNRHLTEKNNSDHKCIEVDAGRKLTSGEESLIKEMFGNNIDFKTVRIYNRKLWSKQKDTMAIAPNGSIYFAPKVHKKDFSLASDTSKHFFIHEMTHVWQHQNGQMVVLRAVSEQIFIEYPSQKLGLGHGAYKYELDQTKTLLDYGIEQQASIVADYWALKNGLHIELRNSIRATNRSEAYLTHYIIVVDEIIKK</sequence>
<comment type="caution">
    <text evidence="1">The sequence shown here is derived from an EMBL/GenBank/DDBJ whole genome shotgun (WGS) entry which is preliminary data.</text>
</comment>
<evidence type="ECO:0000313" key="1">
    <source>
        <dbReference type="EMBL" id="PYE40958.1"/>
    </source>
</evidence>
<dbReference type="EMBL" id="QJSU01000001">
    <property type="protein sequence ID" value="PYE40958.1"/>
    <property type="molecule type" value="Genomic_DNA"/>
</dbReference>
<dbReference type="RefSeq" id="WP_110921930.1">
    <property type="nucleotide sequence ID" value="NZ_CAJGZD010000001.1"/>
</dbReference>
<protein>
    <recommendedName>
        <fullName evidence="3">Type IV secretion protein Rhs</fullName>
    </recommendedName>
</protein>
<reference evidence="1 2" key="1">
    <citation type="submission" date="2018-06" db="EMBL/GenBank/DDBJ databases">
        <title>Genomic Encyclopedia of Type Strains, Phase III (KMG-III): the genomes of soil and plant-associated and newly described type strains.</title>
        <authorList>
            <person name="Whitman W."/>
        </authorList>
    </citation>
    <scope>NUCLEOTIDE SEQUENCE [LARGE SCALE GENOMIC DNA]</scope>
    <source>
        <strain evidence="1 2">CECT 5889</strain>
    </source>
</reference>
<gene>
    <name evidence="1" type="ORF">DFP82_101274</name>
</gene>
<accession>A0A2V4VFA4</accession>